<sequence length="146" mass="15824">MASTSTPIPILLCGTIVSHQEATSEIVQPDFEVIKICASIEESRTYATALLTAPEYPVAMDGTTYRKPAIVIMGGGFSNDDFHSIFDEVDGVKSVPWIRPAVMRPGGIKPTAPYASEVVAKKVRKCLDAHAEDIKEGKGAGEIWWM</sequence>
<proteinExistence type="predicted"/>
<dbReference type="EMBL" id="ML996106">
    <property type="protein sequence ID" value="KAF2738938.1"/>
    <property type="molecule type" value="Genomic_DNA"/>
</dbReference>
<accession>A0A9P4R8U8</accession>
<gene>
    <name evidence="1" type="ORF">EJ04DRAFT_7739</name>
</gene>
<evidence type="ECO:0000313" key="1">
    <source>
        <dbReference type="EMBL" id="KAF2738938.1"/>
    </source>
</evidence>
<dbReference type="OrthoDB" id="3649348at2759"/>
<reference evidence="1" key="1">
    <citation type="journal article" date="2020" name="Stud. Mycol.">
        <title>101 Dothideomycetes genomes: a test case for predicting lifestyles and emergence of pathogens.</title>
        <authorList>
            <person name="Haridas S."/>
            <person name="Albert R."/>
            <person name="Binder M."/>
            <person name="Bloem J."/>
            <person name="Labutti K."/>
            <person name="Salamov A."/>
            <person name="Andreopoulos B."/>
            <person name="Baker S."/>
            <person name="Barry K."/>
            <person name="Bills G."/>
            <person name="Bluhm B."/>
            <person name="Cannon C."/>
            <person name="Castanera R."/>
            <person name="Culley D."/>
            <person name="Daum C."/>
            <person name="Ezra D."/>
            <person name="Gonzalez J."/>
            <person name="Henrissat B."/>
            <person name="Kuo A."/>
            <person name="Liang C."/>
            <person name="Lipzen A."/>
            <person name="Lutzoni F."/>
            <person name="Magnuson J."/>
            <person name="Mondo S."/>
            <person name="Nolan M."/>
            <person name="Ohm R."/>
            <person name="Pangilinan J."/>
            <person name="Park H.-J."/>
            <person name="Ramirez L."/>
            <person name="Alfaro M."/>
            <person name="Sun H."/>
            <person name="Tritt A."/>
            <person name="Yoshinaga Y."/>
            <person name="Zwiers L.-H."/>
            <person name="Turgeon B."/>
            <person name="Goodwin S."/>
            <person name="Spatafora J."/>
            <person name="Crous P."/>
            <person name="Grigoriev I."/>
        </authorList>
    </citation>
    <scope>NUCLEOTIDE SEQUENCE</scope>
    <source>
        <strain evidence="1">CBS 125425</strain>
    </source>
</reference>
<organism evidence="1 2">
    <name type="scientific">Polyplosphaeria fusca</name>
    <dbReference type="NCBI Taxonomy" id="682080"/>
    <lineage>
        <taxon>Eukaryota</taxon>
        <taxon>Fungi</taxon>
        <taxon>Dikarya</taxon>
        <taxon>Ascomycota</taxon>
        <taxon>Pezizomycotina</taxon>
        <taxon>Dothideomycetes</taxon>
        <taxon>Pleosporomycetidae</taxon>
        <taxon>Pleosporales</taxon>
        <taxon>Tetraplosphaeriaceae</taxon>
        <taxon>Polyplosphaeria</taxon>
    </lineage>
</organism>
<evidence type="ECO:0000313" key="2">
    <source>
        <dbReference type="Proteomes" id="UP000799444"/>
    </source>
</evidence>
<keyword evidence="2" id="KW-1185">Reference proteome</keyword>
<dbReference type="AlphaFoldDB" id="A0A9P4R8U8"/>
<comment type="caution">
    <text evidence="1">The sequence shown here is derived from an EMBL/GenBank/DDBJ whole genome shotgun (WGS) entry which is preliminary data.</text>
</comment>
<protein>
    <submittedName>
        <fullName evidence="1">Uncharacterized protein</fullName>
    </submittedName>
</protein>
<dbReference type="Proteomes" id="UP000799444">
    <property type="component" value="Unassembled WGS sequence"/>
</dbReference>
<name>A0A9P4R8U8_9PLEO</name>